<feature type="signal peptide" evidence="2">
    <location>
        <begin position="1"/>
        <end position="29"/>
    </location>
</feature>
<evidence type="ECO:0000256" key="2">
    <source>
        <dbReference type="SAM" id="SignalP"/>
    </source>
</evidence>
<accession>A0ABW4FFH4</accession>
<sequence>MSARGRIGALLACAVAVLLVAWYAGTQNAAPVPAPAAGAVRLGPDPGEDVAAYLARIPADLPPDGVAALALVQLPEQLSIGDAVAAVAGSSPVTAVLRAPIPRVQTALRFEALEERVGPVQALENAQARARQRAEADAARLTGRQRDVAAAEASLLADPACRCVLALVVRADRAGLAALAGRPEVRAVQAAPPDVTARELALSPLLPEQVERADPPVDDGGVTTR</sequence>
<evidence type="ECO:0000313" key="3">
    <source>
        <dbReference type="EMBL" id="MFD1529420.1"/>
    </source>
</evidence>
<keyword evidence="2" id="KW-0732">Signal</keyword>
<organism evidence="3 4">
    <name type="scientific">Pseudonocardia aurantiaca</name>
    <dbReference type="NCBI Taxonomy" id="75290"/>
    <lineage>
        <taxon>Bacteria</taxon>
        <taxon>Bacillati</taxon>
        <taxon>Actinomycetota</taxon>
        <taxon>Actinomycetes</taxon>
        <taxon>Pseudonocardiales</taxon>
        <taxon>Pseudonocardiaceae</taxon>
        <taxon>Pseudonocardia</taxon>
    </lineage>
</organism>
<feature type="region of interest" description="Disordered" evidence="1">
    <location>
        <begin position="202"/>
        <end position="225"/>
    </location>
</feature>
<proteinExistence type="predicted"/>
<evidence type="ECO:0000313" key="4">
    <source>
        <dbReference type="Proteomes" id="UP001597145"/>
    </source>
</evidence>
<reference evidence="4" key="1">
    <citation type="journal article" date="2019" name="Int. J. Syst. Evol. Microbiol.">
        <title>The Global Catalogue of Microorganisms (GCM) 10K type strain sequencing project: providing services to taxonomists for standard genome sequencing and annotation.</title>
        <authorList>
            <consortium name="The Broad Institute Genomics Platform"/>
            <consortium name="The Broad Institute Genome Sequencing Center for Infectious Disease"/>
            <person name="Wu L."/>
            <person name="Ma J."/>
        </authorList>
    </citation>
    <scope>NUCLEOTIDE SEQUENCE [LARGE SCALE GENOMIC DNA]</scope>
    <source>
        <strain evidence="4">JCM 12165</strain>
    </source>
</reference>
<feature type="chain" id="PRO_5046597441" evidence="2">
    <location>
        <begin position="30"/>
        <end position="225"/>
    </location>
</feature>
<dbReference type="Proteomes" id="UP001597145">
    <property type="component" value="Unassembled WGS sequence"/>
</dbReference>
<protein>
    <submittedName>
        <fullName evidence="3">Uncharacterized protein</fullName>
    </submittedName>
</protein>
<dbReference type="RefSeq" id="WP_343984356.1">
    <property type="nucleotide sequence ID" value="NZ_BAAAJG010000020.1"/>
</dbReference>
<name>A0ABW4FFH4_9PSEU</name>
<evidence type="ECO:0000256" key="1">
    <source>
        <dbReference type="SAM" id="MobiDB-lite"/>
    </source>
</evidence>
<dbReference type="EMBL" id="JBHUCP010000005">
    <property type="protein sequence ID" value="MFD1529420.1"/>
    <property type="molecule type" value="Genomic_DNA"/>
</dbReference>
<gene>
    <name evidence="3" type="ORF">ACFSCY_08180</name>
</gene>
<keyword evidence="4" id="KW-1185">Reference proteome</keyword>
<comment type="caution">
    <text evidence="3">The sequence shown here is derived from an EMBL/GenBank/DDBJ whole genome shotgun (WGS) entry which is preliminary data.</text>
</comment>